<dbReference type="EMBL" id="CP036318">
    <property type="protein sequence ID" value="QDV57171.1"/>
    <property type="molecule type" value="Genomic_DNA"/>
</dbReference>
<feature type="region of interest" description="Disordered" evidence="1">
    <location>
        <begin position="422"/>
        <end position="463"/>
    </location>
</feature>
<organism evidence="5 12">
    <name type="scientific">Rosistilla oblonga</name>
    <dbReference type="NCBI Taxonomy" id="2527990"/>
    <lineage>
        <taxon>Bacteria</taxon>
        <taxon>Pseudomonadati</taxon>
        <taxon>Planctomycetota</taxon>
        <taxon>Planctomycetia</taxon>
        <taxon>Pirellulales</taxon>
        <taxon>Pirellulaceae</taxon>
        <taxon>Rosistilla</taxon>
    </lineage>
</organism>
<evidence type="ECO:0000313" key="8">
    <source>
        <dbReference type="EMBL" id="QDV55954.1"/>
    </source>
</evidence>
<dbReference type="InterPro" id="IPR002559">
    <property type="entry name" value="Transposase_11"/>
</dbReference>
<evidence type="ECO:0000259" key="2">
    <source>
        <dbReference type="Pfam" id="PF01609"/>
    </source>
</evidence>
<evidence type="ECO:0000313" key="9">
    <source>
        <dbReference type="EMBL" id="QDV57171.1"/>
    </source>
</evidence>
<feature type="compositionally biased region" description="Basic residues" evidence="1">
    <location>
        <begin position="436"/>
        <end position="457"/>
    </location>
</feature>
<evidence type="ECO:0000313" key="3">
    <source>
        <dbReference type="EMBL" id="QDV54353.1"/>
    </source>
</evidence>
<dbReference type="EMBL" id="CP036318">
    <property type="protein sequence ID" value="QDV54507.1"/>
    <property type="molecule type" value="Genomic_DNA"/>
</dbReference>
<keyword evidence="12" id="KW-1185">Reference proteome</keyword>
<reference evidence="5 12" key="1">
    <citation type="submission" date="2019-02" db="EMBL/GenBank/DDBJ databases">
        <title>Deep-cultivation of Planctomycetes and their phenomic and genomic characterization uncovers novel biology.</title>
        <authorList>
            <person name="Wiegand S."/>
            <person name="Jogler M."/>
            <person name="Boedeker C."/>
            <person name="Pinto D."/>
            <person name="Vollmers J."/>
            <person name="Rivas-Marin E."/>
            <person name="Kohn T."/>
            <person name="Peeters S.H."/>
            <person name="Heuer A."/>
            <person name="Rast P."/>
            <person name="Oberbeckmann S."/>
            <person name="Bunk B."/>
            <person name="Jeske O."/>
            <person name="Meyerdierks A."/>
            <person name="Storesund J.E."/>
            <person name="Kallscheuer N."/>
            <person name="Luecker S."/>
            <person name="Lage O.M."/>
            <person name="Pohl T."/>
            <person name="Merkel B.J."/>
            <person name="Hornburger P."/>
            <person name="Mueller R.-W."/>
            <person name="Bruemmer F."/>
            <person name="Labrenz M."/>
            <person name="Spormann A.M."/>
            <person name="Op den Camp H."/>
            <person name="Overmann J."/>
            <person name="Amann R."/>
            <person name="Jetten M.S.M."/>
            <person name="Mascher T."/>
            <person name="Medema M.H."/>
            <person name="Devos D.P."/>
            <person name="Kaster A.-K."/>
            <person name="Ovreas L."/>
            <person name="Rohde M."/>
            <person name="Galperin M.Y."/>
            <person name="Jogler C."/>
        </authorList>
    </citation>
    <scope>NUCLEOTIDE SEQUENCE [LARGE SCALE GENOMIC DNA]</scope>
    <source>
        <strain evidence="5 12">Mal33</strain>
    </source>
</reference>
<feature type="domain" description="Transposase IS4-like" evidence="2">
    <location>
        <begin position="132"/>
        <end position="364"/>
    </location>
</feature>
<evidence type="ECO:0000313" key="4">
    <source>
        <dbReference type="EMBL" id="QDV54507.1"/>
    </source>
</evidence>
<dbReference type="PANTHER" id="PTHR37529">
    <property type="entry name" value="TRANSPOSASE INSG FOR INSERTION SEQUENCE ELEMENT IS4-RELATED"/>
    <property type="match status" value="1"/>
</dbReference>
<dbReference type="GO" id="GO:0003677">
    <property type="term" value="F:DNA binding"/>
    <property type="evidence" value="ECO:0007669"/>
    <property type="project" value="InterPro"/>
</dbReference>
<dbReference type="GO" id="GO:0004803">
    <property type="term" value="F:transposase activity"/>
    <property type="evidence" value="ECO:0007669"/>
    <property type="project" value="InterPro"/>
</dbReference>
<dbReference type="Proteomes" id="UP000316770">
    <property type="component" value="Chromosome"/>
</dbReference>
<sequence length="463" mass="52684">MTTPENESDAEAPFCRAKALLSELLGLPQIQAAFEGQEASHAQRVYTQAPTLWLLVMQRLGGGLTLDQVVKDLIQNHSDILPENRRVTQGRLSENNSAYNKARQRLPVQRIEEFSHRVCDHLARRAEPAFLDHRVFILDGTTVTLPPTPGLKKAFPPARNQRGESVWPVACLMVAHEMQTGCALAPQIDPMYGPNNSSEPKQAKKIIDRLPENSIVLADSGFGIFSVAFHCQLRAKPFILRLTKQRYKAYIKNATLIEDAAGYRTYHLIWKPTAQERKKHPEFPVDAAVEAFIHQVDLQNEQTLELVTSIEVDALSVGELYRRRYDVEFDIRDLKVTMDTENIRAKSVDTFMKELLGSVIAYNLVTQLRKQAAKLINVPPRRLSFSGVWTTFRYDLLYKECGTLQEWNHAFQRALVSASGRKLPNRKEPRSYPRLAHTRRQKSTKFQKSLRKSKRKGPAPPPD</sequence>
<dbReference type="GO" id="GO:0006313">
    <property type="term" value="P:DNA transposition"/>
    <property type="evidence" value="ECO:0007669"/>
    <property type="project" value="InterPro"/>
</dbReference>
<evidence type="ECO:0000256" key="1">
    <source>
        <dbReference type="SAM" id="MobiDB-lite"/>
    </source>
</evidence>
<dbReference type="InterPro" id="IPR047952">
    <property type="entry name" value="Transpos_IS4"/>
</dbReference>
<evidence type="ECO:0000313" key="6">
    <source>
        <dbReference type="EMBL" id="QDV55853.1"/>
    </source>
</evidence>
<dbReference type="EMBL" id="CP036318">
    <property type="protein sequence ID" value="QDV55855.1"/>
    <property type="molecule type" value="Genomic_DNA"/>
</dbReference>
<dbReference type="EMBL" id="CP036318">
    <property type="protein sequence ID" value="QDV54353.1"/>
    <property type="molecule type" value="Genomic_DNA"/>
</dbReference>
<name>A0A518INE5_9BACT</name>
<dbReference type="Pfam" id="PF01609">
    <property type="entry name" value="DDE_Tnp_1"/>
    <property type="match status" value="1"/>
</dbReference>
<dbReference type="NCBIfam" id="NF033592">
    <property type="entry name" value="transpos_IS4_1"/>
    <property type="match status" value="1"/>
</dbReference>
<dbReference type="EMBL" id="CP036318">
    <property type="protein sequence ID" value="QDV54606.1"/>
    <property type="molecule type" value="Genomic_DNA"/>
</dbReference>
<evidence type="ECO:0000313" key="11">
    <source>
        <dbReference type="EMBL" id="QDV59131.1"/>
    </source>
</evidence>
<evidence type="ECO:0000313" key="5">
    <source>
        <dbReference type="EMBL" id="QDV54606.1"/>
    </source>
</evidence>
<evidence type="ECO:0000313" key="7">
    <source>
        <dbReference type="EMBL" id="QDV55855.1"/>
    </source>
</evidence>
<evidence type="ECO:0000313" key="10">
    <source>
        <dbReference type="EMBL" id="QDV57343.1"/>
    </source>
</evidence>
<dbReference type="InterPro" id="IPR012337">
    <property type="entry name" value="RNaseH-like_sf"/>
</dbReference>
<dbReference type="RefSeq" id="WP_145281871.1">
    <property type="nucleotide sequence ID" value="NZ_CP036318.1"/>
</dbReference>
<proteinExistence type="predicted"/>
<accession>A0A518INE5</accession>
<dbReference type="EMBL" id="CP036318">
    <property type="protein sequence ID" value="QDV59131.1"/>
    <property type="molecule type" value="Genomic_DNA"/>
</dbReference>
<dbReference type="SUPFAM" id="SSF53098">
    <property type="entry name" value="Ribonuclease H-like"/>
    <property type="match status" value="1"/>
</dbReference>
<dbReference type="AlphaFoldDB" id="A0A518INE5"/>
<dbReference type="EMBL" id="CP036318">
    <property type="protein sequence ID" value="QDV55954.1"/>
    <property type="molecule type" value="Genomic_DNA"/>
</dbReference>
<gene>
    <name evidence="3" type="ORF">Mal33_03070</name>
    <name evidence="4" type="ORF">Mal33_04610</name>
    <name evidence="5" type="ORF">Mal33_05610</name>
    <name evidence="6" type="ORF">Mal33_18320</name>
    <name evidence="7" type="ORF">Mal33_18340</name>
    <name evidence="8" type="ORF">Mal33_19330</name>
    <name evidence="9" type="ORF">Mal33_31720</name>
    <name evidence="10" type="ORF">Mal33_33470</name>
    <name evidence="11" type="ORF">Mal33_51570</name>
</gene>
<dbReference type="EMBL" id="CP036318">
    <property type="protein sequence ID" value="QDV55853.1"/>
    <property type="molecule type" value="Genomic_DNA"/>
</dbReference>
<dbReference type="EMBL" id="CP036318">
    <property type="protein sequence ID" value="QDV57343.1"/>
    <property type="molecule type" value="Genomic_DNA"/>
</dbReference>
<dbReference type="PANTHER" id="PTHR37529:SF1">
    <property type="entry name" value="TRANSPOSASE INSG FOR INSERTION SEQUENCE ELEMENT IS4-RELATED"/>
    <property type="match status" value="1"/>
</dbReference>
<protein>
    <submittedName>
        <fullName evidence="5">Transposase DDE domain protein</fullName>
    </submittedName>
</protein>
<evidence type="ECO:0000313" key="12">
    <source>
        <dbReference type="Proteomes" id="UP000316770"/>
    </source>
</evidence>